<keyword evidence="1" id="KW-1133">Transmembrane helix</keyword>
<gene>
    <name evidence="2" type="ORF">MMF98_15190</name>
</gene>
<reference evidence="2" key="1">
    <citation type="submission" date="2022-03" db="EMBL/GenBank/DDBJ databases">
        <authorList>
            <person name="Woo C.Y."/>
        </authorList>
    </citation>
    <scope>NUCLEOTIDE SEQUENCE</scope>
    <source>
        <strain evidence="2">CYS-02</strain>
    </source>
</reference>
<comment type="caution">
    <text evidence="2">The sequence shown here is derived from an EMBL/GenBank/DDBJ whole genome shotgun (WGS) entry which is preliminary data.</text>
</comment>
<dbReference type="Proteomes" id="UP001139447">
    <property type="component" value="Unassembled WGS sequence"/>
</dbReference>
<dbReference type="EMBL" id="JALGBI010000001">
    <property type="protein sequence ID" value="MCJ0764562.1"/>
    <property type="molecule type" value="Genomic_DNA"/>
</dbReference>
<proteinExistence type="predicted"/>
<name>A0A9X1VW92_9BURK</name>
<keyword evidence="1" id="KW-0472">Membrane</keyword>
<sequence length="397" mass="44374">MPSQSLSTNAHTHGKALPGIRYIQWLAVPVGALLLASAAAAFQIAPMGSAFESKLTNETEDSLARTAGSLGILIKGRVHEEITQLGMGCPVEPSSLFKDTTCSDRDRPFATPYVIYGVRWNDLPPFRLSPEEGNCTYLGKSCNVAQTIRFSTQPLCWYCLFKDAEKKAQTQSIVGCSKDKGTIRGNVMTRSHFGDLQFLHAMASQERVPPGTTRAKVLDWLEFAWKVSSREFKPGTFLRDIPIASVQEHFGCTEWRVVDLYILGRQDILERYLHQIAFGSVLHTVQDSFAAAHVSREAQPPGRICSNTVYEQPRRIMEFHTYGAQDGALHDAQDSREAMTQVSIASHWPDAVEATRNLVQLYEDRAGWADVQPYMQCLFELADVPRDSSPGDLYRRR</sequence>
<evidence type="ECO:0000256" key="1">
    <source>
        <dbReference type="SAM" id="Phobius"/>
    </source>
</evidence>
<dbReference type="RefSeq" id="WP_243307224.1">
    <property type="nucleotide sequence ID" value="NZ_JALGBI010000001.1"/>
</dbReference>
<protein>
    <submittedName>
        <fullName evidence="2">Uncharacterized protein</fullName>
    </submittedName>
</protein>
<keyword evidence="3" id="KW-1185">Reference proteome</keyword>
<accession>A0A9X1VW92</accession>
<feature type="transmembrane region" description="Helical" evidence="1">
    <location>
        <begin position="22"/>
        <end position="45"/>
    </location>
</feature>
<organism evidence="2 3">
    <name type="scientific">Variovorax terrae</name>
    <dbReference type="NCBI Taxonomy" id="2923278"/>
    <lineage>
        <taxon>Bacteria</taxon>
        <taxon>Pseudomonadati</taxon>
        <taxon>Pseudomonadota</taxon>
        <taxon>Betaproteobacteria</taxon>
        <taxon>Burkholderiales</taxon>
        <taxon>Comamonadaceae</taxon>
        <taxon>Variovorax</taxon>
    </lineage>
</organism>
<dbReference type="AlphaFoldDB" id="A0A9X1VW92"/>
<evidence type="ECO:0000313" key="2">
    <source>
        <dbReference type="EMBL" id="MCJ0764562.1"/>
    </source>
</evidence>
<keyword evidence="1" id="KW-0812">Transmembrane</keyword>
<evidence type="ECO:0000313" key="3">
    <source>
        <dbReference type="Proteomes" id="UP001139447"/>
    </source>
</evidence>